<gene>
    <name evidence="1" type="ORF">JQX08_10375</name>
</gene>
<keyword evidence="2" id="KW-1185">Reference proteome</keyword>
<comment type="caution">
    <text evidence="1">The sequence shown here is derived from an EMBL/GenBank/DDBJ whole genome shotgun (WGS) entry which is preliminary data.</text>
</comment>
<dbReference type="Pfam" id="PF03682">
    <property type="entry name" value="UPF0158"/>
    <property type="match status" value="1"/>
</dbReference>
<dbReference type="InterPro" id="IPR005361">
    <property type="entry name" value="UPF0158"/>
</dbReference>
<reference evidence="1 2" key="1">
    <citation type="submission" date="2021-02" db="EMBL/GenBank/DDBJ databases">
        <authorList>
            <person name="Lee D.-H."/>
        </authorList>
    </citation>
    <scope>NUCLEOTIDE SEQUENCE [LARGE SCALE GENOMIC DNA]</scope>
    <source>
        <strain evidence="1 2">UL073</strain>
    </source>
</reference>
<proteinExistence type="predicted"/>
<dbReference type="EMBL" id="JAFEUP010000003">
    <property type="protein sequence ID" value="MBM7061111.1"/>
    <property type="molecule type" value="Genomic_DNA"/>
</dbReference>
<dbReference type="Proteomes" id="UP000717995">
    <property type="component" value="Unassembled WGS sequence"/>
</dbReference>
<protein>
    <submittedName>
        <fullName evidence="1">Uncharacterized protein</fullName>
    </submittedName>
</protein>
<sequence>MRPLTIDLDALSRALDSPDQLHYLDLLSGRIEPFDEALELQLLEEPDRYLAIEPWEPEIGYRLMQEFTQQVIHPLAYPQLQQALTGRRAARAFRHVLGSFPQLGAEWQSFERERHRELAEDWLEEQYLRAAAEPSLRKPPAAPVW</sequence>
<organism evidence="1 2">
    <name type="scientific">Zestomonas insulae</name>
    <dbReference type="NCBI Taxonomy" id="2809017"/>
    <lineage>
        <taxon>Bacteria</taxon>
        <taxon>Pseudomonadati</taxon>
        <taxon>Pseudomonadota</taxon>
        <taxon>Gammaproteobacteria</taxon>
        <taxon>Pseudomonadales</taxon>
        <taxon>Pseudomonadaceae</taxon>
        <taxon>Zestomonas</taxon>
    </lineage>
</organism>
<evidence type="ECO:0000313" key="2">
    <source>
        <dbReference type="Proteomes" id="UP000717995"/>
    </source>
</evidence>
<evidence type="ECO:0000313" key="1">
    <source>
        <dbReference type="EMBL" id="MBM7061111.1"/>
    </source>
</evidence>
<name>A0ABS2IDC7_9GAMM</name>
<accession>A0ABS2IDC7</accession>
<dbReference type="RefSeq" id="WP_205348305.1">
    <property type="nucleotide sequence ID" value="NZ_JAFEUP010000003.1"/>
</dbReference>